<reference evidence="1 2" key="1">
    <citation type="journal article" date="2016" name="Sci. Rep.">
        <title>Draft genome sequencing and secretome analysis of fungal phytopathogen Ascochyta rabiei provides insight into the necrotrophic effector repertoire.</title>
        <authorList>
            <person name="Verma S."/>
            <person name="Gazara R.K."/>
            <person name="Nizam S."/>
            <person name="Parween S."/>
            <person name="Chattopadhyay D."/>
            <person name="Verma P.K."/>
        </authorList>
    </citation>
    <scope>NUCLEOTIDE SEQUENCE [LARGE SCALE GENOMIC DNA]</scope>
    <source>
        <strain evidence="1 2">ArDII</strain>
    </source>
</reference>
<gene>
    <name evidence="1" type="ORF">ST47_g3705</name>
</gene>
<protein>
    <submittedName>
        <fullName evidence="1">Uncharacterized protein</fullName>
    </submittedName>
</protein>
<dbReference type="EMBL" id="JYNV01000135">
    <property type="protein sequence ID" value="KZM25156.1"/>
    <property type="molecule type" value="Genomic_DNA"/>
</dbReference>
<dbReference type="AlphaFoldDB" id="A0A163H4R0"/>
<evidence type="ECO:0000313" key="2">
    <source>
        <dbReference type="Proteomes" id="UP000076837"/>
    </source>
</evidence>
<evidence type="ECO:0000313" key="1">
    <source>
        <dbReference type="EMBL" id="KZM25156.1"/>
    </source>
</evidence>
<accession>A0A163H4R0</accession>
<keyword evidence="2" id="KW-1185">Reference proteome</keyword>
<dbReference type="OrthoDB" id="2910287at2759"/>
<comment type="caution">
    <text evidence="1">The sequence shown here is derived from an EMBL/GenBank/DDBJ whole genome shotgun (WGS) entry which is preliminary data.</text>
</comment>
<name>A0A163H4R0_DIDRA</name>
<proteinExistence type="predicted"/>
<sequence>MRIPTTFTALFLPLTTAFYMPWLALMNCRSGIPGAVYVCSNAHFTGDCMYHAVSGECFAPPSAPMSIGPDQGGHCVVFEGRECEGEIIRWDLGDGGKK</sequence>
<dbReference type="Proteomes" id="UP000076837">
    <property type="component" value="Unassembled WGS sequence"/>
</dbReference>
<organism evidence="1 2">
    <name type="scientific">Didymella rabiei</name>
    <name type="common">Chickpea ascochyta blight fungus</name>
    <name type="synonym">Mycosphaerella rabiei</name>
    <dbReference type="NCBI Taxonomy" id="5454"/>
    <lineage>
        <taxon>Eukaryota</taxon>
        <taxon>Fungi</taxon>
        <taxon>Dikarya</taxon>
        <taxon>Ascomycota</taxon>
        <taxon>Pezizomycotina</taxon>
        <taxon>Dothideomycetes</taxon>
        <taxon>Pleosporomycetidae</taxon>
        <taxon>Pleosporales</taxon>
        <taxon>Pleosporineae</taxon>
        <taxon>Didymellaceae</taxon>
        <taxon>Ascochyta</taxon>
    </lineage>
</organism>